<dbReference type="AlphaFoldDB" id="B0C2W1"/>
<reference evidence="3 4" key="1">
    <citation type="journal article" date="2008" name="Proc. Natl. Acad. Sci. U.S.A.">
        <title>Niche adaptation and genome expansion in the chlorophyll d-producing cyanobacterium Acaryochloris marina.</title>
        <authorList>
            <person name="Swingley W.D."/>
            <person name="Chen M."/>
            <person name="Cheung P.C."/>
            <person name="Conrad A.L."/>
            <person name="Dejesa L.C."/>
            <person name="Hao J."/>
            <person name="Honchak B.M."/>
            <person name="Karbach L.E."/>
            <person name="Kurdoglu A."/>
            <person name="Lahiri S."/>
            <person name="Mastrian S.D."/>
            <person name="Miyashita H."/>
            <person name="Page L."/>
            <person name="Ramakrishna P."/>
            <person name="Satoh S."/>
            <person name="Sattley W.M."/>
            <person name="Shimada Y."/>
            <person name="Taylor H.L."/>
            <person name="Tomo T."/>
            <person name="Tsuchiya T."/>
            <person name="Wang Z.T."/>
            <person name="Raymond J."/>
            <person name="Mimuro M."/>
            <person name="Blankenship R.E."/>
            <person name="Touchman J.W."/>
        </authorList>
    </citation>
    <scope>NUCLEOTIDE SEQUENCE [LARGE SCALE GENOMIC DNA]</scope>
    <source>
        <strain evidence="4">MBIC 11017</strain>
    </source>
</reference>
<feature type="binding site" evidence="2">
    <location>
        <position position="59"/>
    </location>
    <ligand>
        <name>substrate</name>
    </ligand>
</feature>
<dbReference type="RefSeq" id="WP_012161727.1">
    <property type="nucleotide sequence ID" value="NC_009925.1"/>
</dbReference>
<dbReference type="GO" id="GO:0016791">
    <property type="term" value="F:phosphatase activity"/>
    <property type="evidence" value="ECO:0007669"/>
    <property type="project" value="TreeGrafter"/>
</dbReference>
<gene>
    <name evidence="3" type="ordered locus">AM1_1138</name>
</gene>
<evidence type="ECO:0000256" key="1">
    <source>
        <dbReference type="PIRSR" id="PIRSR613078-1"/>
    </source>
</evidence>
<dbReference type="HOGENOM" id="CLU_033323_9_5_3"/>
<proteinExistence type="predicted"/>
<dbReference type="InterPro" id="IPR050275">
    <property type="entry name" value="PGM_Phosphatase"/>
</dbReference>
<evidence type="ECO:0000313" key="3">
    <source>
        <dbReference type="EMBL" id="ABW26177.1"/>
    </source>
</evidence>
<evidence type="ECO:0000256" key="2">
    <source>
        <dbReference type="PIRSR" id="PIRSR613078-2"/>
    </source>
</evidence>
<keyword evidence="4" id="KW-1185">Reference proteome</keyword>
<dbReference type="PANTHER" id="PTHR48100:SF1">
    <property type="entry name" value="HISTIDINE PHOSPHATASE FAMILY PROTEIN-RELATED"/>
    <property type="match status" value="1"/>
</dbReference>
<feature type="active site" description="Tele-phosphohistidine intermediate" evidence="1">
    <location>
        <position position="8"/>
    </location>
</feature>
<dbReference type="CDD" id="cd07067">
    <property type="entry name" value="HP_PGM_like"/>
    <property type="match status" value="1"/>
</dbReference>
<dbReference type="Gene3D" id="3.40.50.1240">
    <property type="entry name" value="Phosphoglycerate mutase-like"/>
    <property type="match status" value="1"/>
</dbReference>
<feature type="binding site" evidence="2">
    <location>
        <begin position="7"/>
        <end position="14"/>
    </location>
    <ligand>
        <name>substrate</name>
    </ligand>
</feature>
<dbReference type="GO" id="GO:0005737">
    <property type="term" value="C:cytoplasm"/>
    <property type="evidence" value="ECO:0007669"/>
    <property type="project" value="TreeGrafter"/>
</dbReference>
<accession>B0C2W1</accession>
<sequence length="220" mass="25075">MRLLLIRHAEAQGNAQHRMLGQLDELLSPHGVLQAQLLGQWLSQQSWRPTHLYCSPLKRAMMTLEMLVACHPEGDDFPPIQTDEALLEIDNGIFQGLTWQEAQEQHPELCEQLMNSQEVIPIPGGETLFDCCDRTRRFIHTLYQTHQPSDRAWVVTHGGILQYLIAAILDTHVDWSIKIGNTALFEFEIALSSTSPSKPNPQLCRIHRFNECPHLLGEQN</sequence>
<dbReference type="SMART" id="SM00855">
    <property type="entry name" value="PGAM"/>
    <property type="match status" value="1"/>
</dbReference>
<evidence type="ECO:0000313" key="4">
    <source>
        <dbReference type="Proteomes" id="UP000000268"/>
    </source>
</evidence>
<dbReference type="Proteomes" id="UP000000268">
    <property type="component" value="Chromosome"/>
</dbReference>
<organism evidence="3 4">
    <name type="scientific">Acaryochloris marina (strain MBIC 11017)</name>
    <dbReference type="NCBI Taxonomy" id="329726"/>
    <lineage>
        <taxon>Bacteria</taxon>
        <taxon>Bacillati</taxon>
        <taxon>Cyanobacteriota</taxon>
        <taxon>Cyanophyceae</taxon>
        <taxon>Acaryochloridales</taxon>
        <taxon>Acaryochloridaceae</taxon>
        <taxon>Acaryochloris</taxon>
    </lineage>
</organism>
<dbReference type="InterPro" id="IPR013078">
    <property type="entry name" value="His_Pase_superF_clade-1"/>
</dbReference>
<dbReference type="eggNOG" id="COG0406">
    <property type="taxonomic scope" value="Bacteria"/>
</dbReference>
<name>B0C2W1_ACAM1</name>
<dbReference type="KEGG" id="amr:AM1_1138"/>
<dbReference type="Pfam" id="PF00300">
    <property type="entry name" value="His_Phos_1"/>
    <property type="match status" value="1"/>
</dbReference>
<dbReference type="STRING" id="329726.AM1_1138"/>
<feature type="active site" description="Proton donor/acceptor" evidence="1">
    <location>
        <position position="88"/>
    </location>
</feature>
<dbReference type="EMBL" id="CP000828">
    <property type="protein sequence ID" value="ABW26177.1"/>
    <property type="molecule type" value="Genomic_DNA"/>
</dbReference>
<dbReference type="SUPFAM" id="SSF53254">
    <property type="entry name" value="Phosphoglycerate mutase-like"/>
    <property type="match status" value="1"/>
</dbReference>
<dbReference type="OrthoDB" id="7925971at2"/>
<dbReference type="PANTHER" id="PTHR48100">
    <property type="entry name" value="BROAD-SPECIFICITY PHOSPHATASE YOR283W-RELATED"/>
    <property type="match status" value="1"/>
</dbReference>
<dbReference type="InterPro" id="IPR029033">
    <property type="entry name" value="His_PPase_superfam"/>
</dbReference>
<protein>
    <submittedName>
        <fullName evidence="3">Phosphoglycerate mutase, putative</fullName>
    </submittedName>
</protein>